<dbReference type="AlphaFoldDB" id="A0A381XTG8"/>
<dbReference type="PANTHER" id="PTHR43257:SF2">
    <property type="entry name" value="PYRUVATE DEHYDROGENASE E1 COMPONENT SUBUNIT BETA"/>
    <property type="match status" value="1"/>
</dbReference>
<dbReference type="Gene3D" id="3.40.50.920">
    <property type="match status" value="1"/>
</dbReference>
<dbReference type="InterPro" id="IPR009014">
    <property type="entry name" value="Transketo_C/PFOR_II"/>
</dbReference>
<dbReference type="FunFam" id="3.40.50.970:FF:000001">
    <property type="entry name" value="Pyruvate dehydrogenase E1 beta subunit"/>
    <property type="match status" value="1"/>
</dbReference>
<dbReference type="GO" id="GO:0016624">
    <property type="term" value="F:oxidoreductase activity, acting on the aldehyde or oxo group of donors, disulfide as acceptor"/>
    <property type="evidence" value="ECO:0007669"/>
    <property type="project" value="InterPro"/>
</dbReference>
<dbReference type="Pfam" id="PF02780">
    <property type="entry name" value="Transketolase_C"/>
    <property type="match status" value="1"/>
</dbReference>
<evidence type="ECO:0000256" key="4">
    <source>
        <dbReference type="SAM" id="MobiDB-lite"/>
    </source>
</evidence>
<keyword evidence="2" id="KW-0560">Oxidoreductase</keyword>
<dbReference type="Pfam" id="PF02779">
    <property type="entry name" value="Transket_pyr"/>
    <property type="match status" value="1"/>
</dbReference>
<dbReference type="CDD" id="cd02000">
    <property type="entry name" value="TPP_E1_PDC_ADC_BCADC"/>
    <property type="match status" value="1"/>
</dbReference>
<sequence length="732" mass="79211">MGNAGPISIAGNATSVQDSGAMKSSMVSSDASPASQTERYESLTCDELLRLYRTMLLSRRLDDKEIQLNSQSKSYFQISGAGHEAILVAAGMQLEPGRDWFFPYYRDRALCLTIGVTAHEMLLGAVGAAADPSSGGRQMPAHWSSPALNLVSPSSAVATQCLHAIGCAEASQHNANLPDTEHLNRGPDGDVVYVSLGDGATSEGEFWESLNTACTRRLPVVYLVEDNGYAISVPVEIQTPGGDIAQLVSTFPGLDVISVDGTDALASYAAMRRALAHARSGRGPALVKANVVRLYSHSASDNESQYKSSEERDAERARDPLGRFAEFLKSEKLTDDETLSRISRDVDDEIQEAADLALAATPPDRSTVLEYVYSPDIDPTSDAFDVADTPTGDPITMVAAINRTLSDELGHNPRLVVFGEDVADCSRAEALSTVQGKGGVFKATLGLQRTYGRERVFNSPLAEANIVGRAVGMAVRGTKPIVEIQFFDYIWPAMMQIRDELTMLRYRSNNAYSCPVVIRAPIGGYLRGGSLYHSQSGESIFAHCPGLRIAYPADAADAAGLLRTAIRCDDPVLFLEHKHLYRQTYNKAAYPGPSYQIPFGRARVRREGADVVVITWGALVQRTLLAAERASQSDVNVQVLDLRTLAPYDWTTIAASVTQTNRVVVAHEDQLTCGFGAELAARIADELFDQLDAPVKRVGALDCPVAYHPILEEAILPQTDDVLQAIMTVAEY</sequence>
<evidence type="ECO:0000256" key="3">
    <source>
        <dbReference type="ARBA" id="ARBA00023052"/>
    </source>
</evidence>
<dbReference type="SUPFAM" id="SSF52518">
    <property type="entry name" value="Thiamin diphosphate-binding fold (THDP-binding)"/>
    <property type="match status" value="2"/>
</dbReference>
<reference evidence="6" key="1">
    <citation type="submission" date="2018-05" db="EMBL/GenBank/DDBJ databases">
        <authorList>
            <person name="Lanie J.A."/>
            <person name="Ng W.-L."/>
            <person name="Kazmierczak K.M."/>
            <person name="Andrzejewski T.M."/>
            <person name="Davidsen T.M."/>
            <person name="Wayne K.J."/>
            <person name="Tettelin H."/>
            <person name="Glass J.I."/>
            <person name="Rusch D."/>
            <person name="Podicherti R."/>
            <person name="Tsui H.-C.T."/>
            <person name="Winkler M.E."/>
        </authorList>
    </citation>
    <scope>NUCLEOTIDE SEQUENCE</scope>
</reference>
<dbReference type="InterPro" id="IPR033248">
    <property type="entry name" value="Transketolase_C"/>
</dbReference>
<dbReference type="EMBL" id="UINC01016238">
    <property type="protein sequence ID" value="SVA67762.1"/>
    <property type="molecule type" value="Genomic_DNA"/>
</dbReference>
<organism evidence="6">
    <name type="scientific">marine metagenome</name>
    <dbReference type="NCBI Taxonomy" id="408172"/>
    <lineage>
        <taxon>unclassified sequences</taxon>
        <taxon>metagenomes</taxon>
        <taxon>ecological metagenomes</taxon>
    </lineage>
</organism>
<dbReference type="SMART" id="SM00861">
    <property type="entry name" value="Transket_pyr"/>
    <property type="match status" value="1"/>
</dbReference>
<dbReference type="Gene3D" id="3.40.50.970">
    <property type="match status" value="2"/>
</dbReference>
<feature type="compositionally biased region" description="Basic and acidic residues" evidence="4">
    <location>
        <begin position="308"/>
        <end position="319"/>
    </location>
</feature>
<accession>A0A381XTG8</accession>
<dbReference type="SUPFAM" id="SSF52922">
    <property type="entry name" value="TK C-terminal domain-like"/>
    <property type="match status" value="1"/>
</dbReference>
<dbReference type="InterPro" id="IPR029061">
    <property type="entry name" value="THDP-binding"/>
</dbReference>
<proteinExistence type="predicted"/>
<evidence type="ECO:0000256" key="2">
    <source>
        <dbReference type="ARBA" id="ARBA00023002"/>
    </source>
</evidence>
<feature type="domain" description="Transketolase-like pyrimidine-binding" evidence="5">
    <location>
        <begin position="395"/>
        <end position="583"/>
    </location>
</feature>
<protein>
    <recommendedName>
        <fullName evidence="5">Transketolase-like pyrimidine-binding domain-containing protein</fullName>
    </recommendedName>
</protein>
<evidence type="ECO:0000313" key="6">
    <source>
        <dbReference type="EMBL" id="SVA67762.1"/>
    </source>
</evidence>
<evidence type="ECO:0000259" key="5">
    <source>
        <dbReference type="SMART" id="SM00861"/>
    </source>
</evidence>
<dbReference type="InterPro" id="IPR005475">
    <property type="entry name" value="Transketolase-like_Pyr-bd"/>
</dbReference>
<feature type="region of interest" description="Disordered" evidence="4">
    <location>
        <begin position="300"/>
        <end position="319"/>
    </location>
</feature>
<dbReference type="CDD" id="cd07036">
    <property type="entry name" value="TPP_PYR_E1-PDHc-beta_like"/>
    <property type="match status" value="1"/>
</dbReference>
<evidence type="ECO:0000256" key="1">
    <source>
        <dbReference type="ARBA" id="ARBA00001964"/>
    </source>
</evidence>
<dbReference type="Pfam" id="PF00676">
    <property type="entry name" value="E1_dh"/>
    <property type="match status" value="1"/>
</dbReference>
<keyword evidence="3" id="KW-0786">Thiamine pyrophosphate</keyword>
<name>A0A381XTG8_9ZZZZ</name>
<comment type="cofactor">
    <cofactor evidence="1">
        <name>thiamine diphosphate</name>
        <dbReference type="ChEBI" id="CHEBI:58937"/>
    </cofactor>
</comment>
<dbReference type="PANTHER" id="PTHR43257">
    <property type="entry name" value="PYRUVATE DEHYDROGENASE E1 COMPONENT BETA SUBUNIT"/>
    <property type="match status" value="1"/>
</dbReference>
<dbReference type="InterPro" id="IPR001017">
    <property type="entry name" value="DH_E1"/>
</dbReference>
<gene>
    <name evidence="6" type="ORF">METZ01_LOCUS120616</name>
</gene>
<dbReference type="FunFam" id="3.40.50.920:FF:000001">
    <property type="entry name" value="Pyruvate dehydrogenase E1 beta subunit"/>
    <property type="match status" value="1"/>
</dbReference>